<protein>
    <submittedName>
        <fullName evidence="2">Uncharacterized protein</fullName>
    </submittedName>
</protein>
<sequence>DQAAPVAAEAPGEDLGNSRRRGSRRRRERDAV</sequence>
<name>A0A6J4IMG9_9ACTN</name>
<accession>A0A6J4IMG9</accession>
<organism evidence="2">
    <name type="scientific">uncultured Blastococcus sp</name>
    <dbReference type="NCBI Taxonomy" id="217144"/>
    <lineage>
        <taxon>Bacteria</taxon>
        <taxon>Bacillati</taxon>
        <taxon>Actinomycetota</taxon>
        <taxon>Actinomycetes</taxon>
        <taxon>Geodermatophilales</taxon>
        <taxon>Geodermatophilaceae</taxon>
        <taxon>Blastococcus</taxon>
        <taxon>environmental samples</taxon>
    </lineage>
</organism>
<dbReference type="AlphaFoldDB" id="A0A6J4IMG9"/>
<evidence type="ECO:0000313" key="2">
    <source>
        <dbReference type="EMBL" id="CAA9256620.1"/>
    </source>
</evidence>
<feature type="region of interest" description="Disordered" evidence="1">
    <location>
        <begin position="1"/>
        <end position="32"/>
    </location>
</feature>
<feature type="non-terminal residue" evidence="2">
    <location>
        <position position="1"/>
    </location>
</feature>
<feature type="compositionally biased region" description="Basic residues" evidence="1">
    <location>
        <begin position="18"/>
        <end position="32"/>
    </location>
</feature>
<gene>
    <name evidence="2" type="ORF">AVDCRST_MAG52-2332</name>
</gene>
<evidence type="ECO:0000256" key="1">
    <source>
        <dbReference type="SAM" id="MobiDB-lite"/>
    </source>
</evidence>
<proteinExistence type="predicted"/>
<dbReference type="EMBL" id="CADCTN010000171">
    <property type="protein sequence ID" value="CAA9256620.1"/>
    <property type="molecule type" value="Genomic_DNA"/>
</dbReference>
<feature type="non-terminal residue" evidence="2">
    <location>
        <position position="32"/>
    </location>
</feature>
<reference evidence="2" key="1">
    <citation type="submission" date="2020-02" db="EMBL/GenBank/DDBJ databases">
        <authorList>
            <person name="Meier V. D."/>
        </authorList>
    </citation>
    <scope>NUCLEOTIDE SEQUENCE</scope>
    <source>
        <strain evidence="2">AVDCRST_MAG52</strain>
    </source>
</reference>